<gene>
    <name evidence="1" type="ORF">PspP123CL_15080</name>
</gene>
<protein>
    <submittedName>
        <fullName evidence="1">Transposase</fullName>
    </submittedName>
</protein>
<sequence length="40" mass="4767">MCLRSKHLESGRFNASLDEMHEAITLTVQELNWLLDRFDF</sequence>
<dbReference type="RefSeq" id="WP_147457781.1">
    <property type="nucleotide sequence ID" value="NZ_CP110809.1"/>
</dbReference>
<dbReference type="AlphaFoldDB" id="A0A6B2B0P8"/>
<name>A0A6B2B0P8_PSESX</name>
<proteinExistence type="predicted"/>
<dbReference type="EMBL" id="VLIF01000008">
    <property type="protein sequence ID" value="NAO77252.1"/>
    <property type="molecule type" value="Genomic_DNA"/>
</dbReference>
<comment type="caution">
    <text evidence="1">The sequence shown here is derived from an EMBL/GenBank/DDBJ whole genome shotgun (WGS) entry which is preliminary data.</text>
</comment>
<reference evidence="1" key="1">
    <citation type="journal article" date="2020" name="Phytopathology">
        <title>Zucchini vein clearing disease is caused by several lineages within Pseudomonas syringae species complex.</title>
        <authorList>
            <person name="Lacault C."/>
            <person name="Briand M."/>
            <person name="Jacques M.A."/>
            <person name="Darrasse A."/>
        </authorList>
    </citation>
    <scope>NUCLEOTIDE SEQUENCE</scope>
    <source>
        <strain evidence="1">P123</strain>
    </source>
</reference>
<evidence type="ECO:0000313" key="1">
    <source>
        <dbReference type="EMBL" id="NAO77252.1"/>
    </source>
</evidence>
<accession>A0A6B2B0P8</accession>
<organism evidence="1">
    <name type="scientific">Pseudomonas syringae</name>
    <dbReference type="NCBI Taxonomy" id="317"/>
    <lineage>
        <taxon>Bacteria</taxon>
        <taxon>Pseudomonadati</taxon>
        <taxon>Pseudomonadota</taxon>
        <taxon>Gammaproteobacteria</taxon>
        <taxon>Pseudomonadales</taxon>
        <taxon>Pseudomonadaceae</taxon>
        <taxon>Pseudomonas</taxon>
    </lineage>
</organism>